<evidence type="ECO:0000313" key="3">
    <source>
        <dbReference type="Proteomes" id="UP000813461"/>
    </source>
</evidence>
<dbReference type="OrthoDB" id="5401396at2759"/>
<feature type="chain" id="PRO_5035468377" evidence="1">
    <location>
        <begin position="20"/>
        <end position="117"/>
    </location>
</feature>
<protein>
    <submittedName>
        <fullName evidence="2">Uncharacterized protein</fullName>
    </submittedName>
</protein>
<comment type="caution">
    <text evidence="2">The sequence shown here is derived from an EMBL/GenBank/DDBJ whole genome shotgun (WGS) entry which is preliminary data.</text>
</comment>
<dbReference type="Proteomes" id="UP000813461">
    <property type="component" value="Unassembled WGS sequence"/>
</dbReference>
<proteinExistence type="predicted"/>
<evidence type="ECO:0000256" key="1">
    <source>
        <dbReference type="SAM" id="SignalP"/>
    </source>
</evidence>
<dbReference type="EMBL" id="JAGMVJ010000016">
    <property type="protein sequence ID" value="KAH7079809.1"/>
    <property type="molecule type" value="Genomic_DNA"/>
</dbReference>
<dbReference type="AlphaFoldDB" id="A0A8K0R1U9"/>
<sequence>MRFSIAIITLSAALTSVLASPINLVARQRGYITLCSDDLLEGECEDMGITIGTCRNLPSRLQDELSSFDTYGYRCQFFTDLTCSGRNDEWTGRHTNLRDTEWNDEKSSVQCFFGPSG</sequence>
<evidence type="ECO:0000313" key="2">
    <source>
        <dbReference type="EMBL" id="KAH7079809.1"/>
    </source>
</evidence>
<organism evidence="2 3">
    <name type="scientific">Paraphoma chrysanthemicola</name>
    <dbReference type="NCBI Taxonomy" id="798071"/>
    <lineage>
        <taxon>Eukaryota</taxon>
        <taxon>Fungi</taxon>
        <taxon>Dikarya</taxon>
        <taxon>Ascomycota</taxon>
        <taxon>Pezizomycotina</taxon>
        <taxon>Dothideomycetes</taxon>
        <taxon>Pleosporomycetidae</taxon>
        <taxon>Pleosporales</taxon>
        <taxon>Pleosporineae</taxon>
        <taxon>Phaeosphaeriaceae</taxon>
        <taxon>Paraphoma</taxon>
    </lineage>
</organism>
<reference evidence="2" key="1">
    <citation type="journal article" date="2021" name="Nat. Commun.">
        <title>Genetic determinants of endophytism in the Arabidopsis root mycobiome.</title>
        <authorList>
            <person name="Mesny F."/>
            <person name="Miyauchi S."/>
            <person name="Thiergart T."/>
            <person name="Pickel B."/>
            <person name="Atanasova L."/>
            <person name="Karlsson M."/>
            <person name="Huettel B."/>
            <person name="Barry K.W."/>
            <person name="Haridas S."/>
            <person name="Chen C."/>
            <person name="Bauer D."/>
            <person name="Andreopoulos W."/>
            <person name="Pangilinan J."/>
            <person name="LaButti K."/>
            <person name="Riley R."/>
            <person name="Lipzen A."/>
            <person name="Clum A."/>
            <person name="Drula E."/>
            <person name="Henrissat B."/>
            <person name="Kohler A."/>
            <person name="Grigoriev I.V."/>
            <person name="Martin F.M."/>
            <person name="Hacquard S."/>
        </authorList>
    </citation>
    <scope>NUCLEOTIDE SEQUENCE</scope>
    <source>
        <strain evidence="2">MPI-SDFR-AT-0120</strain>
    </source>
</reference>
<keyword evidence="3" id="KW-1185">Reference proteome</keyword>
<accession>A0A8K0R1U9</accession>
<dbReference type="Gene3D" id="2.60.20.10">
    <property type="entry name" value="Crystallins"/>
    <property type="match status" value="1"/>
</dbReference>
<keyword evidence="1" id="KW-0732">Signal</keyword>
<gene>
    <name evidence="2" type="ORF">FB567DRAFT_607262</name>
</gene>
<name>A0A8K0R1U9_9PLEO</name>
<feature type="signal peptide" evidence="1">
    <location>
        <begin position="1"/>
        <end position="19"/>
    </location>
</feature>